<proteinExistence type="predicted"/>
<gene>
    <name evidence="2" type="ORF">GIB67_039840</name>
</gene>
<protein>
    <submittedName>
        <fullName evidence="2">Uncharacterized protein</fullName>
    </submittedName>
</protein>
<accession>A0A7J7P364</accession>
<name>A0A7J7P364_9MAGN</name>
<organism evidence="2 3">
    <name type="scientific">Kingdonia uniflora</name>
    <dbReference type="NCBI Taxonomy" id="39325"/>
    <lineage>
        <taxon>Eukaryota</taxon>
        <taxon>Viridiplantae</taxon>
        <taxon>Streptophyta</taxon>
        <taxon>Embryophyta</taxon>
        <taxon>Tracheophyta</taxon>
        <taxon>Spermatophyta</taxon>
        <taxon>Magnoliopsida</taxon>
        <taxon>Ranunculales</taxon>
        <taxon>Circaeasteraceae</taxon>
        <taxon>Kingdonia</taxon>
    </lineage>
</organism>
<feature type="signal peptide" evidence="1">
    <location>
        <begin position="1"/>
        <end position="24"/>
    </location>
</feature>
<evidence type="ECO:0000256" key="1">
    <source>
        <dbReference type="SAM" id="SignalP"/>
    </source>
</evidence>
<reference evidence="2 3" key="1">
    <citation type="journal article" date="2020" name="IScience">
        <title>Genome Sequencing of the Endangered Kingdonia uniflora (Circaeasteraceae, Ranunculales) Reveals Potential Mechanisms of Evolutionary Specialization.</title>
        <authorList>
            <person name="Sun Y."/>
            <person name="Deng T."/>
            <person name="Zhang A."/>
            <person name="Moore M.J."/>
            <person name="Landis J.B."/>
            <person name="Lin N."/>
            <person name="Zhang H."/>
            <person name="Zhang X."/>
            <person name="Huang J."/>
            <person name="Zhang X."/>
            <person name="Sun H."/>
            <person name="Wang H."/>
        </authorList>
    </citation>
    <scope>NUCLEOTIDE SEQUENCE [LARGE SCALE GENOMIC DNA]</scope>
    <source>
        <strain evidence="2">TB1705</strain>
        <tissue evidence="2">Leaf</tissue>
    </source>
</reference>
<dbReference type="Proteomes" id="UP000541444">
    <property type="component" value="Unassembled WGS sequence"/>
</dbReference>
<keyword evidence="1" id="KW-0732">Signal</keyword>
<keyword evidence="3" id="KW-1185">Reference proteome</keyword>
<evidence type="ECO:0000313" key="2">
    <source>
        <dbReference type="EMBL" id="KAF6173889.1"/>
    </source>
</evidence>
<dbReference type="EMBL" id="JACGCM010000309">
    <property type="protein sequence ID" value="KAF6173889.1"/>
    <property type="molecule type" value="Genomic_DNA"/>
</dbReference>
<comment type="caution">
    <text evidence="2">The sequence shown here is derived from an EMBL/GenBank/DDBJ whole genome shotgun (WGS) entry which is preliminary data.</text>
</comment>
<sequence length="66" mass="7514">MTIVEVFLVLMLSFGIAHLSSTMAVNFDDSFEYSISLRRLRGLSYCLVGFESLGRLRCSLRLFDLC</sequence>
<dbReference type="AlphaFoldDB" id="A0A7J7P364"/>
<feature type="chain" id="PRO_5029849698" evidence="1">
    <location>
        <begin position="25"/>
        <end position="66"/>
    </location>
</feature>
<evidence type="ECO:0000313" key="3">
    <source>
        <dbReference type="Proteomes" id="UP000541444"/>
    </source>
</evidence>